<dbReference type="InterPro" id="IPR039643">
    <property type="entry name" value="DhaM"/>
</dbReference>
<evidence type="ECO:0000313" key="7">
    <source>
        <dbReference type="EMBL" id="ETT86442.1"/>
    </source>
</evidence>
<dbReference type="EMBL" id="ASQA01000013">
    <property type="protein sequence ID" value="ETT86442.1"/>
    <property type="molecule type" value="Genomic_DNA"/>
</dbReference>
<dbReference type="InterPro" id="IPR036662">
    <property type="entry name" value="PTS_EIIA_man-typ_sf"/>
</dbReference>
<dbReference type="GO" id="GO:0016020">
    <property type="term" value="C:membrane"/>
    <property type="evidence" value="ECO:0007669"/>
    <property type="project" value="InterPro"/>
</dbReference>
<dbReference type="Gene3D" id="3.40.50.510">
    <property type="entry name" value="Phosphotransferase system, mannose-type IIA component"/>
    <property type="match status" value="1"/>
</dbReference>
<comment type="catalytic activity">
    <reaction evidence="1">
        <text>dihydroxyacetone + phosphoenolpyruvate = dihydroxyacetone phosphate + pyruvate</text>
        <dbReference type="Rhea" id="RHEA:18381"/>
        <dbReference type="ChEBI" id="CHEBI:15361"/>
        <dbReference type="ChEBI" id="CHEBI:16016"/>
        <dbReference type="ChEBI" id="CHEBI:57642"/>
        <dbReference type="ChEBI" id="CHEBI:58702"/>
        <dbReference type="EC" id="2.7.1.121"/>
    </reaction>
</comment>
<dbReference type="PATRIC" id="fig|1227360.4.peg.1426"/>
<accession>W4F2A2</accession>
<dbReference type="NCBIfam" id="TIGR02364">
    <property type="entry name" value="dha_pts"/>
    <property type="match status" value="1"/>
</dbReference>
<organism evidence="7 8">
    <name type="scientific">Viridibacillus arenosi FSL R5-213</name>
    <dbReference type="NCBI Taxonomy" id="1227360"/>
    <lineage>
        <taxon>Bacteria</taxon>
        <taxon>Bacillati</taxon>
        <taxon>Bacillota</taxon>
        <taxon>Bacilli</taxon>
        <taxon>Bacillales</taxon>
        <taxon>Caryophanaceae</taxon>
        <taxon>Viridibacillus</taxon>
    </lineage>
</organism>
<comment type="caution">
    <text evidence="7">The sequence shown here is derived from an EMBL/GenBank/DDBJ whole genome shotgun (WGS) entry which is preliminary data.</text>
</comment>
<keyword evidence="4" id="KW-0808">Transferase</keyword>
<evidence type="ECO:0000313" key="8">
    <source>
        <dbReference type="Proteomes" id="UP000019062"/>
    </source>
</evidence>
<evidence type="ECO:0000256" key="5">
    <source>
        <dbReference type="ARBA" id="ARBA00046577"/>
    </source>
</evidence>
<dbReference type="SUPFAM" id="SSF53062">
    <property type="entry name" value="PTS system fructose IIA component-like"/>
    <property type="match status" value="1"/>
</dbReference>
<comment type="subunit">
    <text evidence="5">Homodimer. The dihydroxyacetone kinase complex is composed of a homodimer of DhaM, a homodimer of DhaK and the subunit DhaL.</text>
</comment>
<dbReference type="RefSeq" id="WP_038181839.1">
    <property type="nucleotide sequence ID" value="NZ_ASQA01000013.1"/>
</dbReference>
<sequence length="125" mass="13725">MTTNIGIVMVSHSKDIVKGLYDLIHQVAPNVSITFVGGTVDGDIGTSFETVQQAIEENTSNQLFAFYDLGSAKMNLEMAAELSEKEIEIMDVSFIEGVYCTAALFEMNADLPAVINELEKLMIKR</sequence>
<dbReference type="AlphaFoldDB" id="W4F2A2"/>
<gene>
    <name evidence="7" type="ORF">C176_07007</name>
</gene>
<comment type="function">
    <text evidence="2">Component of the dihydroxyacetone kinase complex, which is responsible for the phosphoenolpyruvate (PEP)-dependent phosphorylation of dihydroxyacetone. DhaM serves as the phosphoryl donor. Is phosphorylated by phosphoenolpyruvate in an EI- and HPr-dependent reaction, and a phosphorelay system on histidine residues finally leads to phosphoryl transfer to DhaL and dihydroxyacetone.</text>
</comment>
<keyword evidence="8" id="KW-1185">Reference proteome</keyword>
<protein>
    <recommendedName>
        <fullName evidence="3">phosphoenolpyruvate--glycerone phosphotransferase</fullName>
        <ecNumber evidence="3">2.7.1.121</ecNumber>
    </recommendedName>
</protein>
<dbReference type="EC" id="2.7.1.121" evidence="3"/>
<evidence type="ECO:0000259" key="6">
    <source>
        <dbReference type="PROSITE" id="PS51096"/>
    </source>
</evidence>
<feature type="domain" description="PTS EIIA type-4" evidence="6">
    <location>
        <begin position="4"/>
        <end position="125"/>
    </location>
</feature>
<dbReference type="PANTHER" id="PTHR38594:SF1">
    <property type="entry name" value="PEP-DEPENDENT DIHYDROXYACETONE KINASE, PHOSPHORYL DONOR SUBUNIT DHAM"/>
    <property type="match status" value="1"/>
</dbReference>
<evidence type="ECO:0000256" key="4">
    <source>
        <dbReference type="ARBA" id="ARBA00022679"/>
    </source>
</evidence>
<dbReference type="Pfam" id="PF03610">
    <property type="entry name" value="EIIA-man"/>
    <property type="match status" value="1"/>
</dbReference>
<dbReference type="GO" id="GO:0047324">
    <property type="term" value="F:phosphoenolpyruvate-glycerone phosphotransferase activity"/>
    <property type="evidence" value="ECO:0007669"/>
    <property type="project" value="UniProtKB-EC"/>
</dbReference>
<dbReference type="Proteomes" id="UP000019062">
    <property type="component" value="Unassembled WGS sequence"/>
</dbReference>
<dbReference type="GO" id="GO:0019563">
    <property type="term" value="P:glycerol catabolic process"/>
    <property type="evidence" value="ECO:0007669"/>
    <property type="project" value="InterPro"/>
</dbReference>
<evidence type="ECO:0000256" key="2">
    <source>
        <dbReference type="ARBA" id="ARBA00002788"/>
    </source>
</evidence>
<dbReference type="InterPro" id="IPR004701">
    <property type="entry name" value="PTS_EIIA_man-typ"/>
</dbReference>
<proteinExistence type="predicted"/>
<dbReference type="PROSITE" id="PS51096">
    <property type="entry name" value="PTS_EIIA_TYPE_4"/>
    <property type="match status" value="1"/>
</dbReference>
<name>W4F2A2_9BACL</name>
<dbReference type="InterPro" id="IPR012844">
    <property type="entry name" value="DhaM_N"/>
</dbReference>
<reference evidence="7 8" key="1">
    <citation type="journal article" date="2014" name="BMC Genomics">
        <title>Genomic comparison of sporeforming bacilli isolated from milk.</title>
        <authorList>
            <person name="Moreno Switt A.I."/>
            <person name="Andrus A.D."/>
            <person name="Ranieri M.L."/>
            <person name="Orsi R.H."/>
            <person name="Ivy R."/>
            <person name="den Bakker H.C."/>
            <person name="Martin N.H."/>
            <person name="Wiedmann M."/>
            <person name="Boor K.J."/>
        </authorList>
    </citation>
    <scope>NUCLEOTIDE SEQUENCE [LARGE SCALE GENOMIC DNA]</scope>
    <source>
        <strain evidence="7 8">FSL R5-213</strain>
    </source>
</reference>
<dbReference type="eggNOG" id="COG3412">
    <property type="taxonomic scope" value="Bacteria"/>
</dbReference>
<dbReference type="GO" id="GO:0009401">
    <property type="term" value="P:phosphoenolpyruvate-dependent sugar phosphotransferase system"/>
    <property type="evidence" value="ECO:0007669"/>
    <property type="project" value="InterPro"/>
</dbReference>
<dbReference type="PANTHER" id="PTHR38594">
    <property type="entry name" value="PEP-DEPENDENT DIHYDROXYACETONE KINASE, PHOSPHORYL DONOR SUBUNIT DHAM"/>
    <property type="match status" value="1"/>
</dbReference>
<evidence type="ECO:0000256" key="1">
    <source>
        <dbReference type="ARBA" id="ARBA00001113"/>
    </source>
</evidence>
<evidence type="ECO:0000256" key="3">
    <source>
        <dbReference type="ARBA" id="ARBA00012095"/>
    </source>
</evidence>